<evidence type="ECO:0000313" key="4">
    <source>
        <dbReference type="EMBL" id="HIV10598.1"/>
    </source>
</evidence>
<dbReference type="Pfam" id="PF01841">
    <property type="entry name" value="Transglut_core"/>
    <property type="match status" value="1"/>
</dbReference>
<evidence type="ECO:0000313" key="5">
    <source>
        <dbReference type="Proteomes" id="UP000823960"/>
    </source>
</evidence>
<dbReference type="SMART" id="SM00460">
    <property type="entry name" value="TGc"/>
    <property type="match status" value="1"/>
</dbReference>
<dbReference type="PROSITE" id="PS51257">
    <property type="entry name" value="PROKAR_LIPOPROTEIN"/>
    <property type="match status" value="1"/>
</dbReference>
<feature type="compositionally biased region" description="Polar residues" evidence="1">
    <location>
        <begin position="33"/>
        <end position="44"/>
    </location>
</feature>
<dbReference type="Proteomes" id="UP000823960">
    <property type="component" value="Unassembled WGS sequence"/>
</dbReference>
<feature type="signal peptide" evidence="2">
    <location>
        <begin position="1"/>
        <end position="24"/>
    </location>
</feature>
<feature type="domain" description="Transglutaminase-like" evidence="3">
    <location>
        <begin position="251"/>
        <end position="309"/>
    </location>
</feature>
<reference evidence="4" key="1">
    <citation type="submission" date="2020-10" db="EMBL/GenBank/DDBJ databases">
        <authorList>
            <person name="Gilroy R."/>
        </authorList>
    </citation>
    <scope>NUCLEOTIDE SEQUENCE</scope>
    <source>
        <strain evidence="4">1370</strain>
    </source>
</reference>
<feature type="chain" id="PRO_5038406176" description="Transglutaminase-like domain-containing protein" evidence="2">
    <location>
        <begin position="25"/>
        <end position="449"/>
    </location>
</feature>
<organism evidence="4 5">
    <name type="scientific">Candidatus Faeciplasma avium</name>
    <dbReference type="NCBI Taxonomy" id="2840798"/>
    <lineage>
        <taxon>Bacteria</taxon>
        <taxon>Bacillati</taxon>
        <taxon>Bacillota</taxon>
        <taxon>Clostridia</taxon>
        <taxon>Eubacteriales</taxon>
        <taxon>Oscillospiraceae</taxon>
        <taxon>Oscillospiraceae incertae sedis</taxon>
        <taxon>Candidatus Faeciplasma</taxon>
    </lineage>
</organism>
<dbReference type="AlphaFoldDB" id="A0A9D1NQA8"/>
<name>A0A9D1NQA8_9FIRM</name>
<sequence length="449" mass="50068">MKKSYLNLAKRLITLMLAASLAIGASGCTSINSGDPQDSGSGLATQPAGGENQQPGSEDSSAPIGGDSSPTVPDEAGDNDGAGGQSGQISYEEPPEGWDYSFGHEFIYENGIQYVWERLDDTTKINLGEAMNAIRDVQVYCSLSVGFPREEAEDFLELLANCAMYYSYYESRFQLHVTDEGMVRGLTINYSVQYEDEAAERNRLLGEKLDEMIAGMPDGSDFEKIKYLHDTLVLNCTYSEDAVSPFTAFGSIVEGRATCQGYADGMHLLLSRAGFETMFATGEGSEPSIKHKWCYVRLDGEWYAIDPTWDDPQDKKEEDFIGYEYFLVTDELILRDHEKKYDSSYYEVPVAEGTELNYYRQVGYWAENEEDVRRILTEQAIAAASEGRQFIYLRMEDGEELADIYSPSMFEEILKEAAAQTGAAIDTGSWSRSLKEEIGTLTITIKYLD</sequence>
<proteinExistence type="predicted"/>
<evidence type="ECO:0000259" key="3">
    <source>
        <dbReference type="SMART" id="SM00460"/>
    </source>
</evidence>
<dbReference type="InterPro" id="IPR038765">
    <property type="entry name" value="Papain-like_cys_pep_sf"/>
</dbReference>
<dbReference type="InterPro" id="IPR002931">
    <property type="entry name" value="Transglutaminase-like"/>
</dbReference>
<evidence type="ECO:0000256" key="2">
    <source>
        <dbReference type="SAM" id="SignalP"/>
    </source>
</evidence>
<accession>A0A9D1NQA8</accession>
<dbReference type="EMBL" id="DVOL01000036">
    <property type="protein sequence ID" value="HIV10598.1"/>
    <property type="molecule type" value="Genomic_DNA"/>
</dbReference>
<gene>
    <name evidence="4" type="ORF">IAD28_02745</name>
</gene>
<dbReference type="Gene3D" id="3.10.620.30">
    <property type="match status" value="1"/>
</dbReference>
<dbReference type="SUPFAM" id="SSF54001">
    <property type="entry name" value="Cysteine proteinases"/>
    <property type="match status" value="1"/>
</dbReference>
<feature type="region of interest" description="Disordered" evidence="1">
    <location>
        <begin position="33"/>
        <end position="94"/>
    </location>
</feature>
<reference evidence="4" key="2">
    <citation type="journal article" date="2021" name="PeerJ">
        <title>Extensive microbial diversity within the chicken gut microbiome revealed by metagenomics and culture.</title>
        <authorList>
            <person name="Gilroy R."/>
            <person name="Ravi A."/>
            <person name="Getino M."/>
            <person name="Pursley I."/>
            <person name="Horton D.L."/>
            <person name="Alikhan N.F."/>
            <person name="Baker D."/>
            <person name="Gharbi K."/>
            <person name="Hall N."/>
            <person name="Watson M."/>
            <person name="Adriaenssens E.M."/>
            <person name="Foster-Nyarko E."/>
            <person name="Jarju S."/>
            <person name="Secka A."/>
            <person name="Antonio M."/>
            <person name="Oren A."/>
            <person name="Chaudhuri R.R."/>
            <person name="La Ragione R."/>
            <person name="Hildebrand F."/>
            <person name="Pallen M.J."/>
        </authorList>
    </citation>
    <scope>NUCLEOTIDE SEQUENCE</scope>
    <source>
        <strain evidence="4">1370</strain>
    </source>
</reference>
<evidence type="ECO:0000256" key="1">
    <source>
        <dbReference type="SAM" id="MobiDB-lite"/>
    </source>
</evidence>
<protein>
    <recommendedName>
        <fullName evidence="3">Transglutaminase-like domain-containing protein</fullName>
    </recommendedName>
</protein>
<feature type="compositionally biased region" description="Polar residues" evidence="1">
    <location>
        <begin position="51"/>
        <end position="60"/>
    </location>
</feature>
<keyword evidence="2" id="KW-0732">Signal</keyword>
<comment type="caution">
    <text evidence="4">The sequence shown here is derived from an EMBL/GenBank/DDBJ whole genome shotgun (WGS) entry which is preliminary data.</text>
</comment>